<keyword evidence="2 3" id="KW-0808">Transferase</keyword>
<sequence>MTRIIAGTYGGRRIQTPKGDGTRPTSDRVREAMFSSLESELGGFEGLHVLDLFAGSGALGLEALSRGATHAVFVESDARAVAVIKGNIKELGAAGSATRMKAGAYVDSPVDPRFDLVFIDPPYDLATDSVTGLVRRLQEHSATGALFVVERATRDPFTWPEGVEGLRHKKYGETTVWYGR</sequence>
<dbReference type="EC" id="2.1.1.171" evidence="3"/>
<dbReference type="GO" id="GO:0052913">
    <property type="term" value="F:16S rRNA (guanine(966)-N(2))-methyltransferase activity"/>
    <property type="evidence" value="ECO:0007669"/>
    <property type="project" value="UniProtKB-EC"/>
</dbReference>
<keyword evidence="1 3" id="KW-0489">Methyltransferase</keyword>
<evidence type="ECO:0000313" key="3">
    <source>
        <dbReference type="EMBL" id="KAA1399860.1"/>
    </source>
</evidence>
<dbReference type="InterPro" id="IPR029063">
    <property type="entry name" value="SAM-dependent_MTases_sf"/>
</dbReference>
<dbReference type="NCBIfam" id="TIGR00095">
    <property type="entry name" value="16S rRNA (guanine(966)-N(2))-methyltransferase RsmD"/>
    <property type="match status" value="1"/>
</dbReference>
<keyword evidence="4" id="KW-1185">Reference proteome</keyword>
<dbReference type="AlphaFoldDB" id="A0A5M4FID1"/>
<evidence type="ECO:0000256" key="1">
    <source>
        <dbReference type="ARBA" id="ARBA00022603"/>
    </source>
</evidence>
<dbReference type="PIRSF" id="PIRSF004553">
    <property type="entry name" value="CHP00095"/>
    <property type="match status" value="1"/>
</dbReference>
<dbReference type="GO" id="GO:0003676">
    <property type="term" value="F:nucleic acid binding"/>
    <property type="evidence" value="ECO:0007669"/>
    <property type="project" value="InterPro"/>
</dbReference>
<dbReference type="RefSeq" id="WP_149687975.1">
    <property type="nucleotide sequence ID" value="NZ_SDPQ02000001.1"/>
</dbReference>
<dbReference type="PANTHER" id="PTHR43542:SF1">
    <property type="entry name" value="METHYLTRANSFERASE"/>
    <property type="match status" value="1"/>
</dbReference>
<name>A0A5M4FID1_9ACTN</name>
<dbReference type="PROSITE" id="PS00092">
    <property type="entry name" value="N6_MTASE"/>
    <property type="match status" value="1"/>
</dbReference>
<protein>
    <submittedName>
        <fullName evidence="3">16S rRNA (Guanine(966)-N(2))-methyltransferase RsmD</fullName>
        <ecNumber evidence="3">2.1.1.171</ecNumber>
    </submittedName>
</protein>
<evidence type="ECO:0000256" key="2">
    <source>
        <dbReference type="ARBA" id="ARBA00022679"/>
    </source>
</evidence>
<dbReference type="Pfam" id="PF03602">
    <property type="entry name" value="Cons_hypoth95"/>
    <property type="match status" value="1"/>
</dbReference>
<dbReference type="InterPro" id="IPR002052">
    <property type="entry name" value="DNA_methylase_N6_adenine_CS"/>
</dbReference>
<reference evidence="3" key="1">
    <citation type="submission" date="2019-09" db="EMBL/GenBank/DDBJ databases">
        <authorList>
            <person name="Li J."/>
        </authorList>
    </citation>
    <scope>NUCLEOTIDE SEQUENCE [LARGE SCALE GENOMIC DNA]</scope>
    <source>
        <strain evidence="3">JCM 14732</strain>
    </source>
</reference>
<dbReference type="InterPro" id="IPR004398">
    <property type="entry name" value="RNA_MeTrfase_RsmD"/>
</dbReference>
<evidence type="ECO:0000313" key="4">
    <source>
        <dbReference type="Proteomes" id="UP000380867"/>
    </source>
</evidence>
<gene>
    <name evidence="3" type="primary">rsmD</name>
    <name evidence="3" type="ORF">ESP70_003650</name>
</gene>
<dbReference type="Proteomes" id="UP000380867">
    <property type="component" value="Unassembled WGS sequence"/>
</dbReference>
<dbReference type="CDD" id="cd02440">
    <property type="entry name" value="AdoMet_MTases"/>
    <property type="match status" value="1"/>
</dbReference>
<dbReference type="OrthoDB" id="9803017at2"/>
<organism evidence="3 4">
    <name type="scientific">Aeromicrobium ginsengisoli</name>
    <dbReference type="NCBI Taxonomy" id="363867"/>
    <lineage>
        <taxon>Bacteria</taxon>
        <taxon>Bacillati</taxon>
        <taxon>Actinomycetota</taxon>
        <taxon>Actinomycetes</taxon>
        <taxon>Propionibacteriales</taxon>
        <taxon>Nocardioidaceae</taxon>
        <taxon>Aeromicrobium</taxon>
    </lineage>
</organism>
<comment type="caution">
    <text evidence="3">The sequence shown here is derived from an EMBL/GenBank/DDBJ whole genome shotgun (WGS) entry which is preliminary data.</text>
</comment>
<accession>A0A5M4FID1</accession>
<dbReference type="Gene3D" id="3.40.50.150">
    <property type="entry name" value="Vaccinia Virus protein VP39"/>
    <property type="match status" value="1"/>
</dbReference>
<proteinExistence type="predicted"/>
<dbReference type="SUPFAM" id="SSF53335">
    <property type="entry name" value="S-adenosyl-L-methionine-dependent methyltransferases"/>
    <property type="match status" value="1"/>
</dbReference>
<dbReference type="EMBL" id="SDPQ02000001">
    <property type="protein sequence ID" value="KAA1399860.1"/>
    <property type="molecule type" value="Genomic_DNA"/>
</dbReference>
<dbReference type="PANTHER" id="PTHR43542">
    <property type="entry name" value="METHYLTRANSFERASE"/>
    <property type="match status" value="1"/>
</dbReference>